<protein>
    <submittedName>
        <fullName evidence="1">Uncharacterized protein</fullName>
    </submittedName>
</protein>
<comment type="caution">
    <text evidence="1">The sequence shown here is derived from an EMBL/GenBank/DDBJ whole genome shotgun (WGS) entry which is preliminary data.</text>
</comment>
<name>A0ABR1ZCN7_9ROSI</name>
<sequence>MLFAGSVLYVWSSWRRLDSEAHLVILDVWGGSHADVLEYYDQTVNSPSGRILQHTNCVKGIVLLTIT</sequence>
<gene>
    <name evidence="1" type="ORF">V6N11_014460</name>
</gene>
<evidence type="ECO:0000313" key="2">
    <source>
        <dbReference type="Proteomes" id="UP001396334"/>
    </source>
</evidence>
<dbReference type="EMBL" id="JBBPBN010001521">
    <property type="protein sequence ID" value="KAK8478048.1"/>
    <property type="molecule type" value="Genomic_DNA"/>
</dbReference>
<evidence type="ECO:0000313" key="1">
    <source>
        <dbReference type="EMBL" id="KAK8478048.1"/>
    </source>
</evidence>
<dbReference type="Proteomes" id="UP001396334">
    <property type="component" value="Unassembled WGS sequence"/>
</dbReference>
<proteinExistence type="predicted"/>
<reference evidence="1 2" key="1">
    <citation type="journal article" date="2024" name="G3 (Bethesda)">
        <title>Genome assembly of Hibiscus sabdariffa L. provides insights into metabolisms of medicinal natural products.</title>
        <authorList>
            <person name="Kim T."/>
        </authorList>
    </citation>
    <scope>NUCLEOTIDE SEQUENCE [LARGE SCALE GENOMIC DNA]</scope>
    <source>
        <strain evidence="1">TK-2024</strain>
        <tissue evidence="1">Old leaves</tissue>
    </source>
</reference>
<accession>A0ABR1ZCN7</accession>
<keyword evidence="2" id="KW-1185">Reference proteome</keyword>
<organism evidence="1 2">
    <name type="scientific">Hibiscus sabdariffa</name>
    <name type="common">roselle</name>
    <dbReference type="NCBI Taxonomy" id="183260"/>
    <lineage>
        <taxon>Eukaryota</taxon>
        <taxon>Viridiplantae</taxon>
        <taxon>Streptophyta</taxon>
        <taxon>Embryophyta</taxon>
        <taxon>Tracheophyta</taxon>
        <taxon>Spermatophyta</taxon>
        <taxon>Magnoliopsida</taxon>
        <taxon>eudicotyledons</taxon>
        <taxon>Gunneridae</taxon>
        <taxon>Pentapetalae</taxon>
        <taxon>rosids</taxon>
        <taxon>malvids</taxon>
        <taxon>Malvales</taxon>
        <taxon>Malvaceae</taxon>
        <taxon>Malvoideae</taxon>
        <taxon>Hibiscus</taxon>
    </lineage>
</organism>